<feature type="compositionally biased region" description="Polar residues" evidence="2">
    <location>
        <begin position="443"/>
        <end position="455"/>
    </location>
</feature>
<feature type="region of interest" description="Disordered" evidence="2">
    <location>
        <begin position="132"/>
        <end position="208"/>
    </location>
</feature>
<feature type="coiled-coil region" evidence="1">
    <location>
        <begin position="236"/>
        <end position="281"/>
    </location>
</feature>
<geneLocation type="plasmid" evidence="4 5">
    <name>13</name>
</geneLocation>
<keyword evidence="4" id="KW-0614">Plasmid</keyword>
<feature type="region of interest" description="Disordered" evidence="2">
    <location>
        <begin position="431"/>
        <end position="455"/>
    </location>
</feature>
<keyword evidence="3" id="KW-0732">Signal</keyword>
<evidence type="ECO:0000256" key="2">
    <source>
        <dbReference type="SAM" id="MobiDB-lite"/>
    </source>
</evidence>
<feature type="compositionally biased region" description="Basic and acidic residues" evidence="2">
    <location>
        <begin position="133"/>
        <end position="163"/>
    </location>
</feature>
<evidence type="ECO:0000313" key="5">
    <source>
        <dbReference type="Proteomes" id="UP000289506"/>
    </source>
</evidence>
<feature type="compositionally biased region" description="Polar residues" evidence="2">
    <location>
        <begin position="165"/>
        <end position="179"/>
    </location>
</feature>
<dbReference type="Proteomes" id="UP000289506">
    <property type="component" value="Plasmid 13"/>
</dbReference>
<organism evidence="4 5">
    <name type="scientific">Mycoplasmopsis cynos</name>
    <dbReference type="NCBI Taxonomy" id="171284"/>
    <lineage>
        <taxon>Bacteria</taxon>
        <taxon>Bacillati</taxon>
        <taxon>Mycoplasmatota</taxon>
        <taxon>Mycoplasmoidales</taxon>
        <taxon>Metamycoplasmataceae</taxon>
        <taxon>Mycoplasmopsis</taxon>
    </lineage>
</organism>
<dbReference type="EMBL" id="LR214986">
    <property type="protein sequence ID" value="VEU64465.1"/>
    <property type="molecule type" value="Genomic_DNA"/>
</dbReference>
<dbReference type="AlphaFoldDB" id="A0A449AHI1"/>
<protein>
    <recommendedName>
        <fullName evidence="6">Lipoprotein</fullName>
    </recommendedName>
</protein>
<accession>A0A449AHI1</accession>
<reference evidence="4 5" key="1">
    <citation type="submission" date="2019-01" db="EMBL/GenBank/DDBJ databases">
        <authorList>
            <consortium name="Pathogen Informatics"/>
        </authorList>
    </citation>
    <scope>NUCLEOTIDE SEQUENCE [LARGE SCALE GENOMIC DNA]</scope>
    <source>
        <strain evidence="4 5">NCTC10142</strain>
        <plasmid evidence="5">13</plasmid>
    </source>
</reference>
<proteinExistence type="predicted"/>
<keyword evidence="1" id="KW-0175">Coiled coil</keyword>
<name>A0A449AHI1_9BACT</name>
<dbReference type="RefSeq" id="WP_129720444.1">
    <property type="nucleotide sequence ID" value="NZ_LR214986.1"/>
</dbReference>
<sequence>MNKYKKIFSGLGLLSISTLIGAGVVACAKTKVEKEETPAPGTSDSKDLATIKNEASLEVEKLQGHEKYTELKAIIDKENATIEELSSAKTSAIEELNKYKEKVQTAIEAITDSTKKEELKKEIETANSYNDLKTIKDKIEPKSSPEDKLENDGKDNPDKKEGETDSSNQGKNEGSTGKDNNGKTKPEKGKENEGENPAPGTPQTPTEMTVEQKATALIAEIKKNAIGYPKDTAPALKTLENEVNKIKSEANKTNDVRLASLVSFEAELKNIKDALTKAIKDIDALPYPEVQLNPQKEKFAKEKFKDKLNTLTKVDEISKVLPTDWAEKINKYNDVFKTIGDFINTNNLKKGFVQTDNSTTGDRTEYILIYNIYETLRKNYVDKIKVLKLDEQKTKTYSDKFNKINQGNIKKQQKTVDWLLEQTKKMIDEFKKAEGESKKTKQTTKMPSVSTSQKQ</sequence>
<evidence type="ECO:0000313" key="4">
    <source>
        <dbReference type="EMBL" id="VEU64465.1"/>
    </source>
</evidence>
<feature type="signal peptide" evidence="3">
    <location>
        <begin position="1"/>
        <end position="22"/>
    </location>
</feature>
<feature type="chain" id="PRO_5019451519" description="Lipoprotein" evidence="3">
    <location>
        <begin position="23"/>
        <end position="455"/>
    </location>
</feature>
<feature type="compositionally biased region" description="Basic and acidic residues" evidence="2">
    <location>
        <begin position="180"/>
        <end position="193"/>
    </location>
</feature>
<evidence type="ECO:0000256" key="1">
    <source>
        <dbReference type="SAM" id="Coils"/>
    </source>
</evidence>
<evidence type="ECO:0000256" key="3">
    <source>
        <dbReference type="SAM" id="SignalP"/>
    </source>
</evidence>
<feature type="coiled-coil region" evidence="1">
    <location>
        <begin position="68"/>
        <end position="109"/>
    </location>
</feature>
<dbReference type="PROSITE" id="PS51257">
    <property type="entry name" value="PROKAR_LIPOPROTEIN"/>
    <property type="match status" value="1"/>
</dbReference>
<evidence type="ECO:0008006" key="6">
    <source>
        <dbReference type="Google" id="ProtNLM"/>
    </source>
</evidence>
<gene>
    <name evidence="4" type="primary">MCYN0114_3</name>
    <name evidence="4" type="ORF">NCTC10142_00208</name>
</gene>